<dbReference type="InterPro" id="IPR050229">
    <property type="entry name" value="GlpE_sulfurtransferase"/>
</dbReference>
<feature type="domain" description="Rhodanese" evidence="1">
    <location>
        <begin position="26"/>
        <end position="112"/>
    </location>
</feature>
<evidence type="ECO:0000313" key="2">
    <source>
        <dbReference type="EMBL" id="WYF44893.1"/>
    </source>
</evidence>
<name>A0AAU6Q2R1_9DEIO</name>
<dbReference type="SUPFAM" id="SSF52821">
    <property type="entry name" value="Rhodanese/Cell cycle control phosphatase"/>
    <property type="match status" value="1"/>
</dbReference>
<accession>A0AAU6Q2R1</accession>
<proteinExistence type="predicted"/>
<evidence type="ECO:0000259" key="1">
    <source>
        <dbReference type="PROSITE" id="PS50206"/>
    </source>
</evidence>
<dbReference type="Gene3D" id="3.40.250.10">
    <property type="entry name" value="Rhodanese-like domain"/>
    <property type="match status" value="1"/>
</dbReference>
<dbReference type="PANTHER" id="PTHR43031:SF1">
    <property type="entry name" value="PYRIDINE NUCLEOTIDE-DISULPHIDE OXIDOREDUCTASE"/>
    <property type="match status" value="1"/>
</dbReference>
<dbReference type="SMART" id="SM00450">
    <property type="entry name" value="RHOD"/>
    <property type="match status" value="1"/>
</dbReference>
<sequence>MLEWLKKLLGGGGIPSLSPQEAHKLMQSGAVMLDVRHPDERQRQHIGGSLHVPLGDLSRQASTLPRDKVIICQCASGKRSQLAAAQLAAQGLDVRNLQGGLAGWQSAGLPVE</sequence>
<dbReference type="AlphaFoldDB" id="A0AAU6Q2R1"/>
<gene>
    <name evidence="2" type="ORF">WDJ50_01905</name>
</gene>
<dbReference type="InterPro" id="IPR036873">
    <property type="entry name" value="Rhodanese-like_dom_sf"/>
</dbReference>
<dbReference type="RefSeq" id="WP_339096071.1">
    <property type="nucleotide sequence ID" value="NZ_CP149782.1"/>
</dbReference>
<dbReference type="EMBL" id="CP149782">
    <property type="protein sequence ID" value="WYF44893.1"/>
    <property type="molecule type" value="Genomic_DNA"/>
</dbReference>
<organism evidence="2">
    <name type="scientific">Deinococcus sp. VB142</name>
    <dbReference type="NCBI Taxonomy" id="3112952"/>
    <lineage>
        <taxon>Bacteria</taxon>
        <taxon>Thermotogati</taxon>
        <taxon>Deinococcota</taxon>
        <taxon>Deinococci</taxon>
        <taxon>Deinococcales</taxon>
        <taxon>Deinococcaceae</taxon>
        <taxon>Deinococcus</taxon>
    </lineage>
</organism>
<dbReference type="Pfam" id="PF00581">
    <property type="entry name" value="Rhodanese"/>
    <property type="match status" value="1"/>
</dbReference>
<reference evidence="2" key="1">
    <citation type="submission" date="2024-03" db="EMBL/GenBank/DDBJ databases">
        <title>Deinococcus weizhi sp. nov., isolated from human skin.</title>
        <authorList>
            <person name="Wei Z."/>
            <person name="Tian F."/>
            <person name="Yang C."/>
            <person name="Xin L.T."/>
            <person name="Wen Z.J."/>
            <person name="Lan K.C."/>
            <person name="Yu L."/>
            <person name="Zhe W."/>
            <person name="Dan F.D."/>
            <person name="Jun W."/>
            <person name="Rui Z."/>
            <person name="Yong X.J."/>
            <person name="Ting Y."/>
            <person name="Wei X."/>
            <person name="Xu Z.G."/>
            <person name="Xin Z."/>
            <person name="Dong F.G."/>
            <person name="Ni X.M."/>
            <person name="Zheng M.G."/>
            <person name="Chun Y."/>
            <person name="Qian W.X."/>
        </authorList>
    </citation>
    <scope>NUCLEOTIDE SEQUENCE</scope>
    <source>
        <strain evidence="2">VB142</strain>
    </source>
</reference>
<dbReference type="PANTHER" id="PTHR43031">
    <property type="entry name" value="FAD-DEPENDENT OXIDOREDUCTASE"/>
    <property type="match status" value="1"/>
</dbReference>
<dbReference type="InterPro" id="IPR001763">
    <property type="entry name" value="Rhodanese-like_dom"/>
</dbReference>
<dbReference type="PROSITE" id="PS50206">
    <property type="entry name" value="RHODANESE_3"/>
    <property type="match status" value="1"/>
</dbReference>
<protein>
    <submittedName>
        <fullName evidence="2">Rhodanese-like domain-containing protein</fullName>
    </submittedName>
</protein>